<evidence type="ECO:0000313" key="3">
    <source>
        <dbReference type="Proteomes" id="UP000271469"/>
    </source>
</evidence>
<keyword evidence="3" id="KW-1185">Reference proteome</keyword>
<dbReference type="EMBL" id="CP033972">
    <property type="protein sequence ID" value="AZG44131.1"/>
    <property type="molecule type" value="Genomic_DNA"/>
</dbReference>
<feature type="domain" description="Mycothiol-dependent maleylpyruvate isomerase metal-binding" evidence="1">
    <location>
        <begin position="7"/>
        <end position="48"/>
    </location>
</feature>
<dbReference type="SUPFAM" id="SSF109854">
    <property type="entry name" value="DinB/YfiT-like putative metalloenzymes"/>
    <property type="match status" value="1"/>
</dbReference>
<dbReference type="InterPro" id="IPR017519">
    <property type="entry name" value="CHP03085"/>
</dbReference>
<dbReference type="InterPro" id="IPR034660">
    <property type="entry name" value="DinB/YfiT-like"/>
</dbReference>
<name>A0A3G8JG50_9ACTN</name>
<gene>
    <name evidence="2" type="ORF">D7316_00711</name>
</gene>
<dbReference type="NCBIfam" id="TIGR03085">
    <property type="entry name" value="TIGR03085 family metal-binding protein"/>
    <property type="match status" value="1"/>
</dbReference>
<reference evidence="2 3" key="1">
    <citation type="submission" date="2018-11" db="EMBL/GenBank/DDBJ databases">
        <title>Gordonia insulae sp. nov., isolated from an island soil.</title>
        <authorList>
            <person name="Kim Y.S."/>
            <person name="Kim S.B."/>
        </authorList>
    </citation>
    <scope>NUCLEOTIDE SEQUENCE [LARGE SCALE GENOMIC DNA]</scope>
    <source>
        <strain evidence="2 3">MMS17-SY073</strain>
    </source>
</reference>
<evidence type="ECO:0000259" key="1">
    <source>
        <dbReference type="Pfam" id="PF11716"/>
    </source>
</evidence>
<dbReference type="GO" id="GO:0046872">
    <property type="term" value="F:metal ion binding"/>
    <property type="evidence" value="ECO:0007669"/>
    <property type="project" value="InterPro"/>
</dbReference>
<protein>
    <recommendedName>
        <fullName evidence="1">Mycothiol-dependent maleylpyruvate isomerase metal-binding domain-containing protein</fullName>
    </recommendedName>
</protein>
<dbReference type="InterPro" id="IPR017517">
    <property type="entry name" value="Maleyloyr_isom"/>
</dbReference>
<evidence type="ECO:0000313" key="2">
    <source>
        <dbReference type="EMBL" id="AZG44131.1"/>
    </source>
</evidence>
<dbReference type="AlphaFoldDB" id="A0A3G8JG50"/>
<sequence>MVPVTLAQDERAALVTTLRSVGPDAPTMCEGWTTRDLTAHLVVRERRLDTGPGIMIKRFAGHTERVRADAAAENWDDLLGKLADGPPVYSPFKLVDRWANLAEMFVHHEDVLRGGARKDAAWTPRPLSADLEKALIGPASSMARMTLKGSPARITLRTPDGRDLVTAGDGDQVVVTGAPGELVLFAFGRSPVDVVYEGSDALIASVKDAKRGF</sequence>
<dbReference type="Pfam" id="PF11716">
    <property type="entry name" value="MDMPI_N"/>
    <property type="match status" value="1"/>
</dbReference>
<dbReference type="NCBIfam" id="TIGR03083">
    <property type="entry name" value="maleylpyruvate isomerase family mycothiol-dependent enzyme"/>
    <property type="match status" value="1"/>
</dbReference>
<dbReference type="Proteomes" id="UP000271469">
    <property type="component" value="Chromosome"/>
</dbReference>
<dbReference type="KEGG" id="gom:D7316_00711"/>
<proteinExistence type="predicted"/>
<dbReference type="InterPro" id="IPR024344">
    <property type="entry name" value="MDMPI_metal-binding"/>
</dbReference>
<organism evidence="2 3">
    <name type="scientific">Gordonia insulae</name>
    <dbReference type="NCBI Taxonomy" id="2420509"/>
    <lineage>
        <taxon>Bacteria</taxon>
        <taxon>Bacillati</taxon>
        <taxon>Actinomycetota</taxon>
        <taxon>Actinomycetes</taxon>
        <taxon>Mycobacteriales</taxon>
        <taxon>Gordoniaceae</taxon>
        <taxon>Gordonia</taxon>
    </lineage>
</organism>
<accession>A0A3G8JG50</accession>